<organism evidence="2 3">
    <name type="scientific">Octopus sinensis</name>
    <name type="common">East Asian common octopus</name>
    <dbReference type="NCBI Taxonomy" id="2607531"/>
    <lineage>
        <taxon>Eukaryota</taxon>
        <taxon>Metazoa</taxon>
        <taxon>Spiralia</taxon>
        <taxon>Lophotrochozoa</taxon>
        <taxon>Mollusca</taxon>
        <taxon>Cephalopoda</taxon>
        <taxon>Coleoidea</taxon>
        <taxon>Octopodiformes</taxon>
        <taxon>Octopoda</taxon>
        <taxon>Incirrata</taxon>
        <taxon>Octopodidae</taxon>
        <taxon>Octopus</taxon>
    </lineage>
</organism>
<dbReference type="PANTHER" id="PTHR13199:SF11">
    <property type="entry name" value="PROTEIN ATOSSA"/>
    <property type="match status" value="1"/>
</dbReference>
<evidence type="ECO:0000313" key="2">
    <source>
        <dbReference type="Proteomes" id="UP000515154"/>
    </source>
</evidence>
<proteinExistence type="predicted"/>
<keyword evidence="2" id="KW-1185">Reference proteome</keyword>
<name>A0A6P7TUV4_9MOLL</name>
<protein>
    <submittedName>
        <fullName evidence="3">Protein FAM214A-like</fullName>
    </submittedName>
</protein>
<dbReference type="RefSeq" id="XP_029655543.1">
    <property type="nucleotide sequence ID" value="XM_029799683.1"/>
</dbReference>
<gene>
    <name evidence="3" type="primary">LOC115229312</name>
</gene>
<feature type="compositionally biased region" description="Basic and acidic residues" evidence="1">
    <location>
        <begin position="28"/>
        <end position="40"/>
    </location>
</feature>
<sequence>MKIMTKKHFLLKDGRLIKSQISNYSNIAEDKTLRRSRSTESVESPASKRKSRDRSNSESSVSPFEESNEIQDEKQESEQIRKSDDIKKGMHYVLAELLDFTSQSEKLPTLIEISRDTNYPTEEFSSISGNIQLCDKAHSESEKTPTHQKMEIDEPRLKTSIFVPKSPFVITCRNAPSEPENVFLSHLQRLRANANFQNIAPSTNLTRSLLNVDRNKPNTYLDDLLVGEIRPVGYVADYTIDFYSYRKSYHKKETFSLLSFYFDNSLNTPELCPYLGFIDLQNVEYRIPSKGKLQLILFQPNKKVKKIFLIEYNLTSMPPNETTYIRQKLIYAPIPVEGVDMSQHLGYLQYCLHLKCGQILVEELLKCEVKTYHDLYELVASALFDDESYVLAERVLDVVTEHSNTVYFIIND</sequence>
<dbReference type="PANTHER" id="PTHR13199">
    <property type="entry name" value="GH03947P"/>
    <property type="match status" value="1"/>
</dbReference>
<feature type="compositionally biased region" description="Basic and acidic residues" evidence="1">
    <location>
        <begin position="71"/>
        <end position="83"/>
    </location>
</feature>
<evidence type="ECO:0000256" key="1">
    <source>
        <dbReference type="SAM" id="MobiDB-lite"/>
    </source>
</evidence>
<dbReference type="KEGG" id="osn:115229312"/>
<accession>A0A6P7TUV4</accession>
<dbReference type="AlphaFoldDB" id="A0A6P7TUV4"/>
<dbReference type="InterPro" id="IPR051506">
    <property type="entry name" value="ATOS_Transcription_Regulators"/>
</dbReference>
<evidence type="ECO:0000313" key="3">
    <source>
        <dbReference type="RefSeq" id="XP_029655543.1"/>
    </source>
</evidence>
<dbReference type="Proteomes" id="UP000515154">
    <property type="component" value="Unplaced"/>
</dbReference>
<reference evidence="3" key="1">
    <citation type="submission" date="2025-08" db="UniProtKB">
        <authorList>
            <consortium name="RefSeq"/>
        </authorList>
    </citation>
    <scope>IDENTIFICATION</scope>
</reference>
<feature type="region of interest" description="Disordered" evidence="1">
    <location>
        <begin position="27"/>
        <end position="83"/>
    </location>
</feature>